<dbReference type="Pfam" id="PF00528">
    <property type="entry name" value="BPD_transp_1"/>
    <property type="match status" value="1"/>
</dbReference>
<evidence type="ECO:0000259" key="11">
    <source>
        <dbReference type="PROSITE" id="PS50928"/>
    </source>
</evidence>
<keyword evidence="9 10" id="KW-0472">Membrane</keyword>
<evidence type="ECO:0000256" key="4">
    <source>
        <dbReference type="ARBA" id="ARBA00022448"/>
    </source>
</evidence>
<evidence type="ECO:0000313" key="12">
    <source>
        <dbReference type="EMBL" id="ANJ67228.1"/>
    </source>
</evidence>
<organism evidence="12 13">
    <name type="scientific">Halothiobacillus diazotrophicus</name>
    <dbReference type="NCBI Taxonomy" id="1860122"/>
    <lineage>
        <taxon>Bacteria</taxon>
        <taxon>Pseudomonadati</taxon>
        <taxon>Pseudomonadota</taxon>
        <taxon>Gammaproteobacteria</taxon>
        <taxon>Chromatiales</taxon>
        <taxon>Halothiobacillaceae</taxon>
        <taxon>Halothiobacillus</taxon>
    </lineage>
</organism>
<reference evidence="12 13" key="1">
    <citation type="submission" date="2016-06" db="EMBL/GenBank/DDBJ databases">
        <title>Insight into the functional genes involving in sulfur oxidation in Pearl River water.</title>
        <authorList>
            <person name="Luo J."/>
            <person name="Tan X."/>
            <person name="Lin W."/>
        </authorList>
    </citation>
    <scope>NUCLEOTIDE SEQUENCE [LARGE SCALE GENOMIC DNA]</scope>
    <source>
        <strain evidence="12 13">LS2</strain>
    </source>
</reference>
<dbReference type="InterPro" id="IPR035906">
    <property type="entry name" value="MetI-like_sf"/>
</dbReference>
<keyword evidence="4" id="KW-0813">Transport</keyword>
<dbReference type="OrthoDB" id="9785113at2"/>
<dbReference type="PANTHER" id="PTHR42922:SF1">
    <property type="entry name" value="PHOSPHATE TRANSPORT SYSTEM PERMEASE PROTEIN PSTA"/>
    <property type="match status" value="1"/>
</dbReference>
<dbReference type="Gene3D" id="1.10.3720.10">
    <property type="entry name" value="MetI-like"/>
    <property type="match status" value="1"/>
</dbReference>
<evidence type="ECO:0000256" key="3">
    <source>
        <dbReference type="ARBA" id="ARBA00016864"/>
    </source>
</evidence>
<evidence type="ECO:0000256" key="6">
    <source>
        <dbReference type="ARBA" id="ARBA00022592"/>
    </source>
</evidence>
<dbReference type="InterPro" id="IPR051408">
    <property type="entry name" value="Phosphate_transprt_permease"/>
</dbReference>
<evidence type="ECO:0000256" key="10">
    <source>
        <dbReference type="RuleBase" id="RU363043"/>
    </source>
</evidence>
<evidence type="ECO:0000256" key="1">
    <source>
        <dbReference type="ARBA" id="ARBA00004651"/>
    </source>
</evidence>
<dbReference type="GO" id="GO:0005886">
    <property type="term" value="C:plasma membrane"/>
    <property type="evidence" value="ECO:0007669"/>
    <property type="project" value="UniProtKB-SubCell"/>
</dbReference>
<sequence length="287" mass="30842">MSSASRPVGHSAGYLKRRITDLTIWGGAILSFSLLAFVLLHILGYVFVHGFPALHPDILTTDTQGIAGGLRNAITGSLLLSGGALILAVPIGVSAGIYLAEYGEGLPARVTRFLSDVLVGVPSIVLGYFGYITMVIGLGWRFSLLAGAITLAIMMLPYIARTSEMAFRAVPISLRESAYALGCPEWGVVWRILLPAARIPILTGVLMALAIALGETAPLLYTAGWSNYLWNGHFTHEGVGYLTYVIWSFIGEPYDSAHQLAYAAALLITLMVLAINVAARILLLRRR</sequence>
<accession>A0A191ZHA0</accession>
<feature type="domain" description="ABC transmembrane type-1" evidence="11">
    <location>
        <begin position="74"/>
        <end position="279"/>
    </location>
</feature>
<dbReference type="AlphaFoldDB" id="A0A191ZHA0"/>
<evidence type="ECO:0000256" key="5">
    <source>
        <dbReference type="ARBA" id="ARBA00022475"/>
    </source>
</evidence>
<keyword evidence="13" id="KW-1185">Reference proteome</keyword>
<dbReference type="NCBIfam" id="TIGR00974">
    <property type="entry name" value="3a0107s02c"/>
    <property type="match status" value="1"/>
</dbReference>
<feature type="transmembrane region" description="Helical" evidence="10">
    <location>
        <begin position="78"/>
        <end position="101"/>
    </location>
</feature>
<feature type="transmembrane region" description="Helical" evidence="10">
    <location>
        <begin position="113"/>
        <end position="132"/>
    </location>
</feature>
<evidence type="ECO:0000256" key="8">
    <source>
        <dbReference type="ARBA" id="ARBA00022989"/>
    </source>
</evidence>
<protein>
    <recommendedName>
        <fullName evidence="3 10">Phosphate transport system permease protein PstA</fullName>
    </recommendedName>
</protein>
<dbReference type="GO" id="GO:0035435">
    <property type="term" value="P:phosphate ion transmembrane transport"/>
    <property type="evidence" value="ECO:0007669"/>
    <property type="project" value="InterPro"/>
</dbReference>
<dbReference type="InterPro" id="IPR000515">
    <property type="entry name" value="MetI-like"/>
</dbReference>
<keyword evidence="7 10" id="KW-0812">Transmembrane</keyword>
<dbReference type="STRING" id="1860122.A9404_07375"/>
<dbReference type="PANTHER" id="PTHR42922">
    <property type="entry name" value="PHOSPHATE TRANSPORT SYSTEM PERMEASE PROTEIN PSTA"/>
    <property type="match status" value="1"/>
</dbReference>
<dbReference type="PROSITE" id="PS50928">
    <property type="entry name" value="ABC_TM1"/>
    <property type="match status" value="1"/>
</dbReference>
<dbReference type="CDD" id="cd06261">
    <property type="entry name" value="TM_PBP2"/>
    <property type="match status" value="1"/>
</dbReference>
<evidence type="ECO:0000313" key="13">
    <source>
        <dbReference type="Proteomes" id="UP000078596"/>
    </source>
</evidence>
<evidence type="ECO:0000256" key="2">
    <source>
        <dbReference type="ARBA" id="ARBA00007069"/>
    </source>
</evidence>
<comment type="similarity">
    <text evidence="2 10">Belongs to the binding-protein-dependent transport system permease family. CysTW subfamily.</text>
</comment>
<comment type="subcellular location">
    <subcellularLocation>
        <location evidence="10">Cell inner membrane</location>
        <topology evidence="10">Multi-pass membrane protein</topology>
    </subcellularLocation>
    <subcellularLocation>
        <location evidence="1">Cell membrane</location>
        <topology evidence="1">Multi-pass membrane protein</topology>
    </subcellularLocation>
</comment>
<dbReference type="Proteomes" id="UP000078596">
    <property type="component" value="Chromosome"/>
</dbReference>
<proteinExistence type="inferred from homology"/>
<feature type="transmembrane region" description="Helical" evidence="10">
    <location>
        <begin position="24"/>
        <end position="48"/>
    </location>
</feature>
<dbReference type="RefSeq" id="WP_066099678.1">
    <property type="nucleotide sequence ID" value="NZ_CP016027.1"/>
</dbReference>
<feature type="transmembrane region" description="Helical" evidence="10">
    <location>
        <begin position="260"/>
        <end position="283"/>
    </location>
</feature>
<dbReference type="SUPFAM" id="SSF161098">
    <property type="entry name" value="MetI-like"/>
    <property type="match status" value="1"/>
</dbReference>
<name>A0A191ZHA0_9GAMM</name>
<feature type="transmembrane region" description="Helical" evidence="10">
    <location>
        <begin position="138"/>
        <end position="159"/>
    </location>
</feature>
<dbReference type="InterPro" id="IPR005672">
    <property type="entry name" value="Phosphate_PstA"/>
</dbReference>
<keyword evidence="5 10" id="KW-1003">Cell membrane</keyword>
<evidence type="ECO:0000256" key="9">
    <source>
        <dbReference type="ARBA" id="ARBA00023136"/>
    </source>
</evidence>
<evidence type="ECO:0000256" key="7">
    <source>
        <dbReference type="ARBA" id="ARBA00022692"/>
    </source>
</evidence>
<gene>
    <name evidence="12" type="ORF">A9404_07375</name>
</gene>
<dbReference type="GO" id="GO:0005315">
    <property type="term" value="F:phosphate transmembrane transporter activity"/>
    <property type="evidence" value="ECO:0007669"/>
    <property type="project" value="InterPro"/>
</dbReference>
<feature type="transmembrane region" description="Helical" evidence="10">
    <location>
        <begin position="201"/>
        <end position="221"/>
    </location>
</feature>
<dbReference type="EMBL" id="CP016027">
    <property type="protein sequence ID" value="ANJ67228.1"/>
    <property type="molecule type" value="Genomic_DNA"/>
</dbReference>
<keyword evidence="6" id="KW-0592">Phosphate transport</keyword>
<dbReference type="KEGG" id="haz:A9404_07375"/>
<keyword evidence="8 10" id="KW-1133">Transmembrane helix</keyword>